<gene>
    <name evidence="1" type="ORF">FWK35_00015971</name>
</gene>
<dbReference type="AlphaFoldDB" id="A0A6G0ZBF6"/>
<evidence type="ECO:0000313" key="1">
    <source>
        <dbReference type="EMBL" id="KAF0768140.1"/>
    </source>
</evidence>
<dbReference type="PANTHER" id="PTHR10773:SF19">
    <property type="match status" value="1"/>
</dbReference>
<dbReference type="OrthoDB" id="6629246at2759"/>
<keyword evidence="2" id="KW-1185">Reference proteome</keyword>
<reference evidence="1 2" key="1">
    <citation type="submission" date="2019-08" db="EMBL/GenBank/DDBJ databases">
        <title>Whole genome of Aphis craccivora.</title>
        <authorList>
            <person name="Voronova N.V."/>
            <person name="Shulinski R.S."/>
            <person name="Bandarenka Y.V."/>
            <person name="Zhorov D.G."/>
            <person name="Warner D."/>
        </authorList>
    </citation>
    <scope>NUCLEOTIDE SEQUENCE [LARGE SCALE GENOMIC DNA]</scope>
    <source>
        <strain evidence="1">180601</strain>
        <tissue evidence="1">Whole Body</tissue>
    </source>
</reference>
<dbReference type="EMBL" id="VUJU01000828">
    <property type="protein sequence ID" value="KAF0768140.1"/>
    <property type="molecule type" value="Genomic_DNA"/>
</dbReference>
<accession>A0A6G0ZBF6</accession>
<evidence type="ECO:0000313" key="2">
    <source>
        <dbReference type="Proteomes" id="UP000478052"/>
    </source>
</evidence>
<sequence>MRRTNFFTRFQNERSLCLIDVSVGSVSGTNSFSRRLDDSWTTVALPPDIVPNHYIRLRFISSIKLDNYGDRRDRRQNLLIGRNILHDCYMKIQVCKTMFLRTFSISEKVVQTVSLKLQNSPAFMADRRGKHTSRPARISDEVKECINDHISSFPLVESHYTRERTKKKYLDSDLNISKMYRLYKEWVTEKVVCEDAKNATFRQYNDIFNNHSNISFFKPKSDLCDQCEKYKLSKTEEKVAQQTNYDQHLINKNIVRTIKNEDKERGLLDPKLCVACFDLQKVLTAPQGESSSFYYKRKFATYNLTVYDIGKKLGYCFIWNESEAKRGANEIATCLLKFMTLLKHKYDTTEFIFIPTIAVGKIEIDSFLTEGDSMHACIEKSKKGKMIYAPLQWVTLIRCSKVTGNSYMVVEIANEEFLNFKPIVQDKTYNWKTAVDGSLIKWNQIKELMVTSEKPFIFNIKYNLISSNFITMYLKNKKRIGRHQTRSIPTQAYTEKLPIEKAKLKDLLSLCEMGLVPLTYHDFYKSLNSK</sequence>
<proteinExistence type="predicted"/>
<dbReference type="PANTHER" id="PTHR10773">
    <property type="entry name" value="DNA-DIRECTED RNA POLYMERASES I, II, AND III SUBUNIT RPABC2"/>
    <property type="match status" value="1"/>
</dbReference>
<dbReference type="Proteomes" id="UP000478052">
    <property type="component" value="Unassembled WGS sequence"/>
</dbReference>
<organism evidence="1 2">
    <name type="scientific">Aphis craccivora</name>
    <name type="common">Cowpea aphid</name>
    <dbReference type="NCBI Taxonomy" id="307492"/>
    <lineage>
        <taxon>Eukaryota</taxon>
        <taxon>Metazoa</taxon>
        <taxon>Ecdysozoa</taxon>
        <taxon>Arthropoda</taxon>
        <taxon>Hexapoda</taxon>
        <taxon>Insecta</taxon>
        <taxon>Pterygota</taxon>
        <taxon>Neoptera</taxon>
        <taxon>Paraneoptera</taxon>
        <taxon>Hemiptera</taxon>
        <taxon>Sternorrhyncha</taxon>
        <taxon>Aphidomorpha</taxon>
        <taxon>Aphidoidea</taxon>
        <taxon>Aphididae</taxon>
        <taxon>Aphidini</taxon>
        <taxon>Aphis</taxon>
        <taxon>Aphis</taxon>
    </lineage>
</organism>
<name>A0A6G0ZBF6_APHCR</name>
<comment type="caution">
    <text evidence="1">The sequence shown here is derived from an EMBL/GenBank/DDBJ whole genome shotgun (WGS) entry which is preliminary data.</text>
</comment>
<protein>
    <submittedName>
        <fullName evidence="1">Uncharacterized protein</fullName>
    </submittedName>
</protein>